<dbReference type="InterPro" id="IPR007412">
    <property type="entry name" value="FlgM"/>
</dbReference>
<dbReference type="RefSeq" id="WP_029331464.1">
    <property type="nucleotide sequence ID" value="NZ_LR732312.1"/>
</dbReference>
<evidence type="ECO:0000256" key="2">
    <source>
        <dbReference type="ARBA" id="ARBA00017823"/>
    </source>
</evidence>
<dbReference type="EMBL" id="CABWKQ010000020">
    <property type="protein sequence ID" value="VWX35857.1"/>
    <property type="molecule type" value="Genomic_DNA"/>
</dbReference>
<keyword evidence="8" id="KW-0969">Cilium</keyword>
<dbReference type="GO" id="GO:0044781">
    <property type="term" value="P:bacterial-type flagellum organization"/>
    <property type="evidence" value="ECO:0007669"/>
    <property type="project" value="UniProtKB-KW"/>
</dbReference>
<accession>A0A653I9Q1</accession>
<keyword evidence="6" id="KW-0804">Transcription</keyword>
<evidence type="ECO:0000313" key="9">
    <source>
        <dbReference type="Proteomes" id="UP000439752"/>
    </source>
</evidence>
<evidence type="ECO:0000313" key="8">
    <source>
        <dbReference type="EMBL" id="VWX35857.1"/>
    </source>
</evidence>
<name>A0A653I9Q1_9BACL</name>
<evidence type="ECO:0000256" key="3">
    <source>
        <dbReference type="ARBA" id="ARBA00022491"/>
    </source>
</evidence>
<dbReference type="Proteomes" id="UP000439752">
    <property type="component" value="Unassembled WGS sequence"/>
</dbReference>
<dbReference type="InterPro" id="IPR031316">
    <property type="entry name" value="FlgM_C"/>
</dbReference>
<proteinExistence type="inferred from homology"/>
<dbReference type="SUPFAM" id="SSF101498">
    <property type="entry name" value="Anti-sigma factor FlgM"/>
    <property type="match status" value="1"/>
</dbReference>
<keyword evidence="4" id="KW-1005">Bacterial flagellum biogenesis</keyword>
<evidence type="ECO:0000256" key="6">
    <source>
        <dbReference type="ARBA" id="ARBA00023163"/>
    </source>
</evidence>
<keyword evidence="5" id="KW-0805">Transcription regulation</keyword>
<protein>
    <recommendedName>
        <fullName evidence="2">Negative regulator of flagellin synthesis</fullName>
    </recommendedName>
</protein>
<dbReference type="GO" id="GO:0045892">
    <property type="term" value="P:negative regulation of DNA-templated transcription"/>
    <property type="evidence" value="ECO:0007669"/>
    <property type="project" value="InterPro"/>
</dbReference>
<evidence type="ECO:0000259" key="7">
    <source>
        <dbReference type="Pfam" id="PF04316"/>
    </source>
</evidence>
<keyword evidence="3" id="KW-0678">Repressor</keyword>
<gene>
    <name evidence="8" type="primary">flgM</name>
    <name evidence="8" type="ORF">EXIGUO9Y_270013</name>
</gene>
<dbReference type="NCBIfam" id="TIGR03824">
    <property type="entry name" value="FlgM_jcvi"/>
    <property type="match status" value="1"/>
</dbReference>
<dbReference type="AlphaFoldDB" id="A0A653I9Q1"/>
<evidence type="ECO:0000256" key="1">
    <source>
        <dbReference type="ARBA" id="ARBA00005322"/>
    </source>
</evidence>
<organism evidence="8 9">
    <name type="scientific">Exiguobacterium oxidotolerans</name>
    <dbReference type="NCBI Taxonomy" id="223958"/>
    <lineage>
        <taxon>Bacteria</taxon>
        <taxon>Bacillati</taxon>
        <taxon>Bacillota</taxon>
        <taxon>Bacilli</taxon>
        <taxon>Bacillales</taxon>
        <taxon>Bacillales Family XII. Incertae Sedis</taxon>
        <taxon>Exiguobacterium</taxon>
    </lineage>
</organism>
<keyword evidence="9" id="KW-1185">Reference proteome</keyword>
<evidence type="ECO:0000256" key="5">
    <source>
        <dbReference type="ARBA" id="ARBA00023015"/>
    </source>
</evidence>
<feature type="domain" description="Anti-sigma-28 factor FlgM C-terminal" evidence="7">
    <location>
        <begin position="33"/>
        <end position="81"/>
    </location>
</feature>
<keyword evidence="8" id="KW-0966">Cell projection</keyword>
<dbReference type="Pfam" id="PF04316">
    <property type="entry name" value="FlgM"/>
    <property type="match status" value="1"/>
</dbReference>
<evidence type="ECO:0000256" key="4">
    <source>
        <dbReference type="ARBA" id="ARBA00022795"/>
    </source>
</evidence>
<comment type="similarity">
    <text evidence="1">Belongs to the FlgM family.</text>
</comment>
<sequence>MRIDSTKWVNMPKAYERNQAVEGTEAKRTNRPDEVTISSEARARFNETPTARTEKIESLRQAIQDGTYKPDAKKIAERFLNL</sequence>
<reference evidence="8 9" key="1">
    <citation type="submission" date="2019-10" db="EMBL/GenBank/DDBJ databases">
        <authorList>
            <person name="Karimi E."/>
        </authorList>
    </citation>
    <scope>NUCLEOTIDE SEQUENCE [LARGE SCALE GENOMIC DNA]</scope>
    <source>
        <strain evidence="8">Exiguobacterium sp. 9Y</strain>
    </source>
</reference>
<keyword evidence="8" id="KW-0282">Flagellum</keyword>
<dbReference type="InterPro" id="IPR035890">
    <property type="entry name" value="Anti-sigma-28_factor_FlgM_sf"/>
</dbReference>